<protein>
    <submittedName>
        <fullName evidence="2">Uncharacterized protein</fullName>
    </submittedName>
</protein>
<dbReference type="EMBL" id="CAAALY010273411">
    <property type="protein sequence ID" value="VEL42254.1"/>
    <property type="molecule type" value="Genomic_DNA"/>
</dbReference>
<keyword evidence="3" id="KW-1185">Reference proteome</keyword>
<organism evidence="2 3">
    <name type="scientific">Protopolystoma xenopodis</name>
    <dbReference type="NCBI Taxonomy" id="117903"/>
    <lineage>
        <taxon>Eukaryota</taxon>
        <taxon>Metazoa</taxon>
        <taxon>Spiralia</taxon>
        <taxon>Lophotrochozoa</taxon>
        <taxon>Platyhelminthes</taxon>
        <taxon>Monogenea</taxon>
        <taxon>Polyopisthocotylea</taxon>
        <taxon>Polystomatidea</taxon>
        <taxon>Polystomatidae</taxon>
        <taxon>Protopolystoma</taxon>
    </lineage>
</organism>
<gene>
    <name evidence="2" type="ORF">PXEA_LOCUS35694</name>
</gene>
<feature type="region of interest" description="Disordered" evidence="1">
    <location>
        <begin position="1"/>
        <end position="29"/>
    </location>
</feature>
<dbReference type="AlphaFoldDB" id="A0A3S5BBR9"/>
<dbReference type="Proteomes" id="UP000784294">
    <property type="component" value="Unassembled WGS sequence"/>
</dbReference>
<comment type="caution">
    <text evidence="2">The sequence shown here is derived from an EMBL/GenBank/DDBJ whole genome shotgun (WGS) entry which is preliminary data.</text>
</comment>
<reference evidence="2" key="1">
    <citation type="submission" date="2018-11" db="EMBL/GenBank/DDBJ databases">
        <authorList>
            <consortium name="Pathogen Informatics"/>
        </authorList>
    </citation>
    <scope>NUCLEOTIDE SEQUENCE</scope>
</reference>
<evidence type="ECO:0000313" key="2">
    <source>
        <dbReference type="EMBL" id="VEL42254.1"/>
    </source>
</evidence>
<accession>A0A3S5BBR9</accession>
<evidence type="ECO:0000256" key="1">
    <source>
        <dbReference type="SAM" id="MobiDB-lite"/>
    </source>
</evidence>
<evidence type="ECO:0000313" key="3">
    <source>
        <dbReference type="Proteomes" id="UP000784294"/>
    </source>
</evidence>
<proteinExistence type="predicted"/>
<sequence>MTKLTNDADYDAGETFKNVPTPLSDDGNHDNYYGRRLRARCVLLCRPDNKTKMRQRDQPTFKNYFCLIDRSKRWRLTSSAQ</sequence>
<name>A0A3S5BBR9_9PLAT</name>